<dbReference type="GO" id="GO:0016787">
    <property type="term" value="F:hydrolase activity"/>
    <property type="evidence" value="ECO:0007669"/>
    <property type="project" value="UniProtKB-KW"/>
</dbReference>
<organism evidence="4 5">
    <name type="scientific">Staphylococcus agnetis</name>
    <dbReference type="NCBI Taxonomy" id="985762"/>
    <lineage>
        <taxon>Bacteria</taxon>
        <taxon>Bacillati</taxon>
        <taxon>Bacillota</taxon>
        <taxon>Bacilli</taxon>
        <taxon>Bacillales</taxon>
        <taxon>Staphylococcaceae</taxon>
        <taxon>Staphylococcus</taxon>
    </lineage>
</organism>
<proteinExistence type="predicted"/>
<dbReference type="Proteomes" id="UP000646308">
    <property type="component" value="Unassembled WGS sequence"/>
</dbReference>
<dbReference type="GO" id="GO:0016020">
    <property type="term" value="C:membrane"/>
    <property type="evidence" value="ECO:0007669"/>
    <property type="project" value="UniProtKB-SubCell"/>
</dbReference>
<dbReference type="InterPro" id="IPR012338">
    <property type="entry name" value="Beta-lactam/transpept-like"/>
</dbReference>
<name>A0A2T4MIQ5_9STAP</name>
<accession>A0A2T4MIQ5</accession>
<reference evidence="4" key="1">
    <citation type="submission" date="2019-11" db="EMBL/GenBank/DDBJ databases">
        <title>Whole genome comparisons of Staphylococcus agnetis isolates from cattle and chickens.</title>
        <authorList>
            <person name="Rhoads D."/>
            <person name="Shwani A."/>
            <person name="Adkins P."/>
            <person name="Calcutt M."/>
            <person name="Middleton J."/>
        </authorList>
    </citation>
    <scope>NUCLEOTIDE SEQUENCE</scope>
    <source>
        <strain evidence="4">1387</strain>
    </source>
</reference>
<gene>
    <name evidence="4" type="ORF">GLV84_00295</name>
</gene>
<dbReference type="AlphaFoldDB" id="A0A2T4MIQ5"/>
<keyword evidence="4" id="KW-0378">Hydrolase</keyword>
<dbReference type="PANTHER" id="PTHR46825">
    <property type="entry name" value="D-ALANYL-D-ALANINE-CARBOXYPEPTIDASE/ENDOPEPTIDASE AMPH"/>
    <property type="match status" value="1"/>
</dbReference>
<dbReference type="InterPro" id="IPR001466">
    <property type="entry name" value="Beta-lactam-related"/>
</dbReference>
<comment type="caution">
    <text evidence="4">The sequence shown here is derived from an EMBL/GenBank/DDBJ whole genome shotgun (WGS) entry which is preliminary data.</text>
</comment>
<evidence type="ECO:0000259" key="3">
    <source>
        <dbReference type="Pfam" id="PF00144"/>
    </source>
</evidence>
<comment type="subcellular location">
    <subcellularLocation>
        <location evidence="1">Membrane</location>
    </subcellularLocation>
</comment>
<keyword evidence="2" id="KW-0472">Membrane</keyword>
<dbReference type="InterPro" id="IPR050491">
    <property type="entry name" value="AmpC-like"/>
</dbReference>
<dbReference type="PANTHER" id="PTHR46825:SF11">
    <property type="entry name" value="PENICILLIN-BINDING PROTEIN 4"/>
    <property type="match status" value="1"/>
</dbReference>
<dbReference type="Gene3D" id="3.40.710.10">
    <property type="entry name" value="DD-peptidase/beta-lactamase superfamily"/>
    <property type="match status" value="1"/>
</dbReference>
<dbReference type="Pfam" id="PF00144">
    <property type="entry name" value="Beta-lactamase"/>
    <property type="match status" value="1"/>
</dbReference>
<evidence type="ECO:0000313" key="4">
    <source>
        <dbReference type="EMBL" id="NJI01326.1"/>
    </source>
</evidence>
<dbReference type="SUPFAM" id="SSF56601">
    <property type="entry name" value="beta-lactamase/transpeptidase-like"/>
    <property type="match status" value="1"/>
</dbReference>
<evidence type="ECO:0000256" key="2">
    <source>
        <dbReference type="ARBA" id="ARBA00023136"/>
    </source>
</evidence>
<evidence type="ECO:0000256" key="1">
    <source>
        <dbReference type="ARBA" id="ARBA00004370"/>
    </source>
</evidence>
<dbReference type="EMBL" id="WMFL01000009">
    <property type="protein sequence ID" value="NJI01326.1"/>
    <property type="molecule type" value="Genomic_DNA"/>
</dbReference>
<protein>
    <submittedName>
        <fullName evidence="4">Serine hydrolase</fullName>
    </submittedName>
</protein>
<feature type="domain" description="Beta-lactamase-related" evidence="3">
    <location>
        <begin position="62"/>
        <end position="354"/>
    </location>
</feature>
<evidence type="ECO:0000313" key="5">
    <source>
        <dbReference type="Proteomes" id="UP000646308"/>
    </source>
</evidence>
<sequence length="378" mass="44029">MLGLVALVILIGSASIYRYFKRQHEQHLTEFITQQHAKDGIKSDKIPRLKTMVDQNNSTYATIDQYLNKTDFNGGIAIFDNGELKMNKGYGFQDIEAGKKNGPNTLYLIGSAQKFFTGIMVKKLELDGKIHLNDFVDDYLPDFETNPKITLKDLMLHRSGLYRYEGSHDILDLDGAVQAIHDKGINPKTYHKHFYNDANYLVLAKVVEEVTQKSYTENYYKAFAKPFNLNHSAFYNDVRYQQDMAKGYKLSDHIPVFKQPVFLDQYYGAGNLYMSPYDMGKMIRKLQTNQVFSSQETESYLHEIKSSRYPENYRYGFYVFPDFNRINGVFFGQTFTAYFNGRFTVVLATNYENHKPNLNENKIKHIFFDILQQPKRKK</sequence>
<dbReference type="RefSeq" id="WP_107368838.1">
    <property type="nucleotide sequence ID" value="NZ_CP045927.1"/>
</dbReference>
<dbReference type="GeneID" id="57692570"/>